<dbReference type="GeneID" id="26907771"/>
<proteinExistence type="predicted"/>
<evidence type="ECO:0000313" key="2">
    <source>
        <dbReference type="EMBL" id="KPA76624.1"/>
    </source>
</evidence>
<name>A0A0N0VDV0_LEPPY</name>
<feature type="region of interest" description="Disordered" evidence="1">
    <location>
        <begin position="429"/>
        <end position="471"/>
    </location>
</feature>
<feature type="compositionally biased region" description="Pro residues" evidence="1">
    <location>
        <begin position="283"/>
        <end position="294"/>
    </location>
</feature>
<comment type="caution">
    <text evidence="2">The sequence shown here is derived from an EMBL/GenBank/DDBJ whole genome shotgun (WGS) entry which is preliminary data.</text>
</comment>
<dbReference type="OrthoDB" id="264691at2759"/>
<feature type="compositionally biased region" description="Low complexity" evidence="1">
    <location>
        <begin position="630"/>
        <end position="644"/>
    </location>
</feature>
<evidence type="ECO:0000256" key="1">
    <source>
        <dbReference type="SAM" id="MobiDB-lite"/>
    </source>
</evidence>
<feature type="compositionally biased region" description="Polar residues" evidence="1">
    <location>
        <begin position="1018"/>
        <end position="1042"/>
    </location>
</feature>
<evidence type="ECO:0000313" key="3">
    <source>
        <dbReference type="Proteomes" id="UP000037923"/>
    </source>
</evidence>
<keyword evidence="3" id="KW-1185">Reference proteome</keyword>
<feature type="compositionally biased region" description="Polar residues" evidence="1">
    <location>
        <begin position="525"/>
        <end position="536"/>
    </location>
</feature>
<feature type="compositionally biased region" description="Polar residues" evidence="1">
    <location>
        <begin position="1074"/>
        <end position="1084"/>
    </location>
</feature>
<feature type="compositionally biased region" description="Polar residues" evidence="1">
    <location>
        <begin position="210"/>
        <end position="228"/>
    </location>
</feature>
<feature type="compositionally biased region" description="Polar residues" evidence="1">
    <location>
        <begin position="932"/>
        <end position="952"/>
    </location>
</feature>
<feature type="compositionally biased region" description="Low complexity" evidence="1">
    <location>
        <begin position="871"/>
        <end position="905"/>
    </location>
</feature>
<feature type="region of interest" description="Disordered" evidence="1">
    <location>
        <begin position="973"/>
        <end position="1099"/>
    </location>
</feature>
<feature type="region of interest" description="Disordered" evidence="1">
    <location>
        <begin position="499"/>
        <end position="544"/>
    </location>
</feature>
<feature type="compositionally biased region" description="Low complexity" evidence="1">
    <location>
        <begin position="514"/>
        <end position="524"/>
    </location>
</feature>
<feature type="compositionally biased region" description="Low complexity" evidence="1">
    <location>
        <begin position="745"/>
        <end position="761"/>
    </location>
</feature>
<dbReference type="Proteomes" id="UP000037923">
    <property type="component" value="Unassembled WGS sequence"/>
</dbReference>
<feature type="region of interest" description="Disordered" evidence="1">
    <location>
        <begin position="209"/>
        <end position="228"/>
    </location>
</feature>
<organism evidence="2 3">
    <name type="scientific">Leptomonas pyrrhocoris</name>
    <name type="common">Firebug parasite</name>
    <dbReference type="NCBI Taxonomy" id="157538"/>
    <lineage>
        <taxon>Eukaryota</taxon>
        <taxon>Discoba</taxon>
        <taxon>Euglenozoa</taxon>
        <taxon>Kinetoplastea</taxon>
        <taxon>Metakinetoplastina</taxon>
        <taxon>Trypanosomatida</taxon>
        <taxon>Trypanosomatidae</taxon>
        <taxon>Leishmaniinae</taxon>
        <taxon>Leptomonas</taxon>
    </lineage>
</organism>
<feature type="compositionally biased region" description="Pro residues" evidence="1">
    <location>
        <begin position="859"/>
        <end position="870"/>
    </location>
</feature>
<feature type="compositionally biased region" description="Polar residues" evidence="1">
    <location>
        <begin position="1000"/>
        <end position="1009"/>
    </location>
</feature>
<dbReference type="EMBL" id="LGTL01000019">
    <property type="protein sequence ID" value="KPA76624.1"/>
    <property type="molecule type" value="Genomic_DNA"/>
</dbReference>
<accession>A0A0N0VDV0</accession>
<dbReference type="RefSeq" id="XP_015655063.1">
    <property type="nucleotide sequence ID" value="XM_015806141.1"/>
</dbReference>
<gene>
    <name evidence="2" type="ORF">ABB37_07485</name>
</gene>
<dbReference type="AlphaFoldDB" id="A0A0N0VDV0"/>
<dbReference type="OMA" id="SCALRKR"/>
<feature type="region of interest" description="Disordered" evidence="1">
    <location>
        <begin position="611"/>
        <end position="662"/>
    </location>
</feature>
<feature type="compositionally biased region" description="Low complexity" evidence="1">
    <location>
        <begin position="457"/>
        <end position="470"/>
    </location>
</feature>
<reference evidence="2 3" key="1">
    <citation type="submission" date="2015-07" db="EMBL/GenBank/DDBJ databases">
        <title>High-quality genome of monoxenous trypanosomatid Leptomonas pyrrhocoris.</title>
        <authorList>
            <person name="Flegontov P."/>
            <person name="Butenko A."/>
            <person name="Firsov S."/>
            <person name="Vlcek C."/>
            <person name="Logacheva M.D."/>
            <person name="Field M."/>
            <person name="Filatov D."/>
            <person name="Flegontova O."/>
            <person name="Gerasimov E."/>
            <person name="Jackson A.P."/>
            <person name="Kelly S."/>
            <person name="Opperdoes F."/>
            <person name="O'Reilly A."/>
            <person name="Votypka J."/>
            <person name="Yurchenko V."/>
            <person name="Lukes J."/>
        </authorList>
    </citation>
    <scope>NUCLEOTIDE SEQUENCE [LARGE SCALE GENOMIC DNA]</scope>
    <source>
        <strain evidence="2">H10</strain>
    </source>
</reference>
<feature type="region of interest" description="Disordered" evidence="1">
    <location>
        <begin position="800"/>
        <end position="959"/>
    </location>
</feature>
<feature type="compositionally biased region" description="Low complexity" evidence="1">
    <location>
        <begin position="429"/>
        <end position="440"/>
    </location>
</feature>
<feature type="compositionally biased region" description="Polar residues" evidence="1">
    <location>
        <begin position="723"/>
        <end position="734"/>
    </location>
</feature>
<dbReference type="VEuPathDB" id="TriTrypDB:LpyrH10_19_0360"/>
<protein>
    <submittedName>
        <fullName evidence="2">Uncharacterized protein</fullName>
    </submittedName>
</protein>
<sequence>MDITPSSSRALRKRLWGLFISYSTVEADANGAEGRAPAPTLTKGGFLTCIDALARRSTFRGFFIGNEGDGAIREAAAELQTPTTQESLWEAALAYEGGRAVRHPSADPAAADELASNDHFAENDFFGETCYRGGGSPSGRVFHRAPGCPKTFADRFAEGTENVSWSAFEAVVVLHLVDRHHFVHSFLASEIAALRSLAVGGAEVEEEESAAQSVPLSSTPNGSPPRQLSLLSAAVTPLHNDVFDTTAAISGCSTKEEKCLDLSRVVGRRRQPLLRVLSTQLQVPPPHTGTPKRPPQVQRSQSDPFPDTCKPSVDDFNKPAPPPQRKHTQREAAGLSIQHHGNLPPAHHETATATFVSSSSPFQRAVLFFPRNGSSGVRSAATRLRIPLTPPSVSVSVSVSSSSSCASDTLVAATASTAASLHGLRLALRTSSASPSPRRPAISKSTAEAKKEAPGIAAAEPTEVEAAPLRLGDDRGGGGPRLRLCSPFELNVAQAQLSTKAKSPHPRKLGEGHPVVTPVPEPTTRSTNSKTDNGAASTAAAEVQRPKLACAGGTARGQRRVYTTRRPRTGVNSAAVAAQSTSAAAVAVPTGLQIPLCVASPPALVETWPGCHNEPSMELEPPPTTRNGEAPSSRRIASPSPSIPFDAEDVEQQHGRCSWGRSGTVEHAVEVRRTTALPVQIVEGGMTEAEGSGGGHAHSWRRDEIQYASPEKPVSSPPAAEQETVQVVPSSSSLGRLRTEEGENLASTQEQQQQQLMSQLSPFSTTREPFARASHMTLSRYTNTALENASRPSPAAAAMLGETGSRRGSDGRPLALRQATAPSPTPTPRDERSDNTARSPAASSSSSSDARAQSSELALPPPTLLSPQPAPLQAYHKPQRSTSAAVAASPPSQQQQQPQLTRASSPPQRIGVPRILSPNFTSPLMSARATLGSVSPRQHNVNPSLVSRQPHSSLKKKREGKPFTCTVVYAGDPHANGEAAGEESCCRTPPRHVSPETPETLRQTPTSRLSPVVRLRELQNSPLTTPRRPPQSQQGQTQNDVTTPPPRLSHRARVRSSSRGGRAANPTPPRVPQTRMQMSPSGDLQVTPRRCAPSASLPA</sequence>
<feature type="region of interest" description="Disordered" evidence="1">
    <location>
        <begin position="709"/>
        <end position="767"/>
    </location>
</feature>
<feature type="compositionally biased region" description="Low complexity" evidence="1">
    <location>
        <begin position="837"/>
        <end position="858"/>
    </location>
</feature>
<feature type="region of interest" description="Disordered" evidence="1">
    <location>
        <begin position="276"/>
        <end position="333"/>
    </location>
</feature>